<comment type="caution">
    <text evidence="9">The sequence shown here is derived from an EMBL/GenBank/DDBJ whole genome shotgun (WGS) entry which is preliminary data.</text>
</comment>
<evidence type="ECO:0000313" key="10">
    <source>
        <dbReference type="Proteomes" id="UP000260665"/>
    </source>
</evidence>
<dbReference type="CDD" id="cd12913">
    <property type="entry name" value="PDC1_MCP_like"/>
    <property type="match status" value="1"/>
</dbReference>
<dbReference type="SUPFAM" id="SSF58104">
    <property type="entry name" value="Methyl-accepting chemotaxis protein (MCP) signaling domain"/>
    <property type="match status" value="1"/>
</dbReference>
<dbReference type="SMART" id="SM00283">
    <property type="entry name" value="MA"/>
    <property type="match status" value="1"/>
</dbReference>
<dbReference type="AlphaFoldDB" id="A0A3E1RFK7"/>
<proteinExistence type="inferred from homology"/>
<organism evidence="9 10">
    <name type="scientific">Rhodoferax lacus</name>
    <dbReference type="NCBI Taxonomy" id="2184758"/>
    <lineage>
        <taxon>Bacteria</taxon>
        <taxon>Pseudomonadati</taxon>
        <taxon>Pseudomonadota</taxon>
        <taxon>Betaproteobacteria</taxon>
        <taxon>Burkholderiales</taxon>
        <taxon>Comamonadaceae</taxon>
        <taxon>Rhodoferax</taxon>
    </lineage>
</organism>
<evidence type="ECO:0000256" key="4">
    <source>
        <dbReference type="PROSITE-ProRule" id="PRU00284"/>
    </source>
</evidence>
<dbReference type="CDD" id="cd11386">
    <property type="entry name" value="MCP_signal"/>
    <property type="match status" value="1"/>
</dbReference>
<dbReference type="GO" id="GO:0006935">
    <property type="term" value="P:chemotaxis"/>
    <property type="evidence" value="ECO:0007669"/>
    <property type="project" value="TreeGrafter"/>
</dbReference>
<feature type="transmembrane region" description="Helical" evidence="6">
    <location>
        <begin position="25"/>
        <end position="46"/>
    </location>
</feature>
<dbReference type="Gene3D" id="1.10.287.950">
    <property type="entry name" value="Methyl-accepting chemotaxis protein"/>
    <property type="match status" value="1"/>
</dbReference>
<gene>
    <name evidence="9" type="ORF">DIC66_05475</name>
</gene>
<evidence type="ECO:0000259" key="8">
    <source>
        <dbReference type="PROSITE" id="PS50885"/>
    </source>
</evidence>
<evidence type="ECO:0000256" key="6">
    <source>
        <dbReference type="SAM" id="Phobius"/>
    </source>
</evidence>
<protein>
    <submittedName>
        <fullName evidence="9">Methyl-accepting chemotaxis protein</fullName>
    </submittedName>
</protein>
<feature type="coiled-coil region" evidence="5">
    <location>
        <begin position="429"/>
        <end position="466"/>
    </location>
</feature>
<comment type="subcellular location">
    <subcellularLocation>
        <location evidence="1">Membrane</location>
    </subcellularLocation>
</comment>
<dbReference type="GO" id="GO:0007165">
    <property type="term" value="P:signal transduction"/>
    <property type="evidence" value="ECO:0007669"/>
    <property type="project" value="UniProtKB-KW"/>
</dbReference>
<feature type="domain" description="Methyl-accepting transducer" evidence="7">
    <location>
        <begin position="410"/>
        <end position="639"/>
    </location>
</feature>
<reference evidence="9 10" key="1">
    <citation type="submission" date="2018-05" db="EMBL/GenBank/DDBJ databases">
        <title>Rhodoferax soyangensis sp.nov., isolated from an oligotrophic freshwater lake.</title>
        <authorList>
            <person name="Park M."/>
        </authorList>
    </citation>
    <scope>NUCLEOTIDE SEQUENCE [LARGE SCALE GENOMIC DNA]</scope>
    <source>
        <strain evidence="9 10">IMCC26218</strain>
    </source>
</reference>
<evidence type="ECO:0000256" key="5">
    <source>
        <dbReference type="SAM" id="Coils"/>
    </source>
</evidence>
<evidence type="ECO:0000256" key="3">
    <source>
        <dbReference type="ARBA" id="ARBA00029447"/>
    </source>
</evidence>
<dbReference type="FunFam" id="1.10.287.950:FF:000001">
    <property type="entry name" value="Methyl-accepting chemotaxis sensory transducer"/>
    <property type="match status" value="1"/>
</dbReference>
<evidence type="ECO:0000256" key="2">
    <source>
        <dbReference type="ARBA" id="ARBA00022481"/>
    </source>
</evidence>
<keyword evidence="4" id="KW-0807">Transducer</keyword>
<dbReference type="PANTHER" id="PTHR43531">
    <property type="entry name" value="PROTEIN ICFG"/>
    <property type="match status" value="1"/>
</dbReference>
<dbReference type="PROSITE" id="PS50885">
    <property type="entry name" value="HAMP"/>
    <property type="match status" value="1"/>
</dbReference>
<dbReference type="OrthoDB" id="8576332at2"/>
<feature type="domain" description="HAMP" evidence="8">
    <location>
        <begin position="351"/>
        <end position="405"/>
    </location>
</feature>
<keyword evidence="2" id="KW-0488">Methylation</keyword>
<comment type="similarity">
    <text evidence="3">Belongs to the methyl-accepting chemotaxis (MCP) protein family.</text>
</comment>
<dbReference type="Pfam" id="PF22673">
    <property type="entry name" value="MCP-like_PDC_1"/>
    <property type="match status" value="1"/>
</dbReference>
<dbReference type="InterPro" id="IPR003660">
    <property type="entry name" value="HAMP_dom"/>
</dbReference>
<dbReference type="Pfam" id="PF00672">
    <property type="entry name" value="HAMP"/>
    <property type="match status" value="1"/>
</dbReference>
<dbReference type="InterPro" id="IPR004089">
    <property type="entry name" value="MCPsignal_dom"/>
</dbReference>
<keyword evidence="6" id="KW-0472">Membrane</keyword>
<dbReference type="CDD" id="cd06225">
    <property type="entry name" value="HAMP"/>
    <property type="match status" value="1"/>
</dbReference>
<evidence type="ECO:0000259" key="7">
    <source>
        <dbReference type="PROSITE" id="PS50111"/>
    </source>
</evidence>
<name>A0A3E1RFK7_9BURK</name>
<evidence type="ECO:0000256" key="1">
    <source>
        <dbReference type="ARBA" id="ARBA00004370"/>
    </source>
</evidence>
<dbReference type="GO" id="GO:0004888">
    <property type="term" value="F:transmembrane signaling receptor activity"/>
    <property type="evidence" value="ECO:0007669"/>
    <property type="project" value="TreeGrafter"/>
</dbReference>
<dbReference type="EMBL" id="QFZK01000002">
    <property type="protein sequence ID" value="RFO98165.1"/>
    <property type="molecule type" value="Genomic_DNA"/>
</dbReference>
<keyword evidence="10" id="KW-1185">Reference proteome</keyword>
<feature type="transmembrane region" description="Helical" evidence="6">
    <location>
        <begin position="327"/>
        <end position="351"/>
    </location>
</feature>
<dbReference type="RefSeq" id="WP_117174822.1">
    <property type="nucleotide sequence ID" value="NZ_QFZK01000002.1"/>
</dbReference>
<sequence length="654" mass="68643">MSLALPYDFTPPETKLRGLSLNAKICVAATALVVISLGITATVIGLKSSVTAEEATMQLARTSAREAAGALQARIGTNLSSVSALAGAMVSTKTANIPLQRAQIGELSKSVLASSMDFIGAAVTWEANALDGKDEEFAGKKPEYDATGRYMPYWTRKTDGSLNVDPIVFDPAPGANDWYDIPKRTGKVLFTEPYIYPIEGKDVLMASLVAPIMVGGKFMGVASADFSLNQLRTILSELKAVDGAHLALISNAGLYASHPEAQFINKKADDIPAAGLDAIKQGKAYEYLDTNEVVHLLQPLVIHKDTLPWSVRMSFPHSVATASSRQLIVYALVAAILCALATAAILVTVVFRLMRPLRALSFAMTNLSSGDANLSTRLEVNGNDELSAIGSGFNQFIGKIRGVLGQVRSSADGVATASSEIALGNNDLSARTEQQASALQQTAASMEELNATVQQNAQNASQANQLAMNASSVAVQGGHIVGQVVQTMKGINDSSRKIADIISVIDGIAFQTNILALNAAVEAARAGEQGRGFAVVASEVRSLAGRSAEAAKEIKSLISASVERVEQGTSLVDKAGETMAEVVASIRRVTDIMGEISAASSEQSSGVAQVGEAVKQMDQATQQNAALVEQMAAAASSLKSQAEELVNVVSVFRL</sequence>
<dbReference type="Pfam" id="PF00015">
    <property type="entry name" value="MCPsignal"/>
    <property type="match status" value="1"/>
</dbReference>
<dbReference type="SMART" id="SM00304">
    <property type="entry name" value="HAMP"/>
    <property type="match status" value="1"/>
</dbReference>
<dbReference type="PANTHER" id="PTHR43531:SF14">
    <property type="entry name" value="METHYL-ACCEPTING CHEMOTAXIS PROTEIN I-RELATED"/>
    <property type="match status" value="1"/>
</dbReference>
<dbReference type="PROSITE" id="PS50111">
    <property type="entry name" value="CHEMOTAXIS_TRANSDUC_2"/>
    <property type="match status" value="1"/>
</dbReference>
<dbReference type="Gene3D" id="3.30.450.20">
    <property type="entry name" value="PAS domain"/>
    <property type="match status" value="1"/>
</dbReference>
<dbReference type="Proteomes" id="UP000260665">
    <property type="component" value="Unassembled WGS sequence"/>
</dbReference>
<dbReference type="GO" id="GO:0005886">
    <property type="term" value="C:plasma membrane"/>
    <property type="evidence" value="ECO:0007669"/>
    <property type="project" value="TreeGrafter"/>
</dbReference>
<keyword evidence="5" id="KW-0175">Coiled coil</keyword>
<accession>A0A3E1RFK7</accession>
<dbReference type="InterPro" id="IPR051310">
    <property type="entry name" value="MCP_chemotaxis"/>
</dbReference>
<keyword evidence="6" id="KW-0812">Transmembrane</keyword>
<evidence type="ECO:0000313" key="9">
    <source>
        <dbReference type="EMBL" id="RFO98165.1"/>
    </source>
</evidence>
<keyword evidence="6" id="KW-1133">Transmembrane helix</keyword>